<dbReference type="Proteomes" id="UP000716291">
    <property type="component" value="Unassembled WGS sequence"/>
</dbReference>
<organism evidence="2 3">
    <name type="scientific">Rhizopus oryzae</name>
    <name type="common">Mucormycosis agent</name>
    <name type="synonym">Rhizopus arrhizus var. delemar</name>
    <dbReference type="NCBI Taxonomy" id="64495"/>
    <lineage>
        <taxon>Eukaryota</taxon>
        <taxon>Fungi</taxon>
        <taxon>Fungi incertae sedis</taxon>
        <taxon>Mucoromycota</taxon>
        <taxon>Mucoromycotina</taxon>
        <taxon>Mucoromycetes</taxon>
        <taxon>Mucorales</taxon>
        <taxon>Mucorineae</taxon>
        <taxon>Rhizopodaceae</taxon>
        <taxon>Rhizopus</taxon>
    </lineage>
</organism>
<evidence type="ECO:0000256" key="1">
    <source>
        <dbReference type="SAM" id="MobiDB-lite"/>
    </source>
</evidence>
<evidence type="ECO:0000313" key="3">
    <source>
        <dbReference type="Proteomes" id="UP000716291"/>
    </source>
</evidence>
<protein>
    <submittedName>
        <fullName evidence="2">Uncharacterized protein</fullName>
    </submittedName>
</protein>
<sequence>MHADTPVPTKVGTYRAISAPERTATGSTRRSGPRPSDRCRRAGRTAALPRARPSRPAGRRCGRSARAPGNSAGSRC</sequence>
<gene>
    <name evidence="2" type="ORF">G6F64_014227</name>
</gene>
<comment type="caution">
    <text evidence="2">The sequence shown here is derived from an EMBL/GenBank/DDBJ whole genome shotgun (WGS) entry which is preliminary data.</text>
</comment>
<feature type="region of interest" description="Disordered" evidence="1">
    <location>
        <begin position="1"/>
        <end position="76"/>
    </location>
</feature>
<proteinExistence type="predicted"/>
<dbReference type="AlphaFoldDB" id="A0A9P6WTT2"/>
<accession>A0A9P6WTT2</accession>
<dbReference type="EMBL" id="JAANQT010007643">
    <property type="protein sequence ID" value="KAG1285933.1"/>
    <property type="molecule type" value="Genomic_DNA"/>
</dbReference>
<feature type="compositionally biased region" description="Low complexity" evidence="1">
    <location>
        <begin position="44"/>
        <end position="56"/>
    </location>
</feature>
<reference evidence="2" key="1">
    <citation type="journal article" date="2020" name="Microb. Genom.">
        <title>Genetic diversity of clinical and environmental Mucorales isolates obtained from an investigation of mucormycosis cases among solid organ transplant recipients.</title>
        <authorList>
            <person name="Nguyen M.H."/>
            <person name="Kaul D."/>
            <person name="Muto C."/>
            <person name="Cheng S.J."/>
            <person name="Richter R.A."/>
            <person name="Bruno V.M."/>
            <person name="Liu G."/>
            <person name="Beyhan S."/>
            <person name="Sundermann A.J."/>
            <person name="Mounaud S."/>
            <person name="Pasculle A.W."/>
            <person name="Nierman W.C."/>
            <person name="Driscoll E."/>
            <person name="Cumbie R."/>
            <person name="Clancy C.J."/>
            <person name="Dupont C.L."/>
        </authorList>
    </citation>
    <scope>NUCLEOTIDE SEQUENCE</scope>
    <source>
        <strain evidence="2">GL11</strain>
    </source>
</reference>
<keyword evidence="3" id="KW-1185">Reference proteome</keyword>
<evidence type="ECO:0000313" key="2">
    <source>
        <dbReference type="EMBL" id="KAG1285933.1"/>
    </source>
</evidence>
<name>A0A9P6WTT2_RHIOR</name>